<dbReference type="NCBIfam" id="NF003611">
    <property type="entry name" value="PRK05257.3-2"/>
    <property type="match status" value="1"/>
</dbReference>
<comment type="caution">
    <text evidence="10">The sequence shown here is derived from an EMBL/GenBank/DDBJ whole genome shotgun (WGS) entry which is preliminary data.</text>
</comment>
<evidence type="ECO:0000256" key="6">
    <source>
        <dbReference type="ARBA" id="ARBA00022630"/>
    </source>
</evidence>
<dbReference type="InterPro" id="IPR036188">
    <property type="entry name" value="FAD/NAD-bd_sf"/>
</dbReference>
<keyword evidence="6 9" id="KW-0285">Flavoprotein</keyword>
<dbReference type="Pfam" id="PF06039">
    <property type="entry name" value="Mqo"/>
    <property type="match status" value="1"/>
</dbReference>
<evidence type="ECO:0000256" key="7">
    <source>
        <dbReference type="ARBA" id="ARBA00022827"/>
    </source>
</evidence>
<evidence type="ECO:0000256" key="5">
    <source>
        <dbReference type="ARBA" id="ARBA00022532"/>
    </source>
</evidence>
<evidence type="ECO:0000256" key="4">
    <source>
        <dbReference type="ARBA" id="ARBA00006389"/>
    </source>
</evidence>
<comment type="similarity">
    <text evidence="4 9">Belongs to the MQO family.</text>
</comment>
<dbReference type="NCBIfam" id="NF003605">
    <property type="entry name" value="PRK05257.1-4"/>
    <property type="match status" value="1"/>
</dbReference>
<evidence type="ECO:0000256" key="2">
    <source>
        <dbReference type="ARBA" id="ARBA00001974"/>
    </source>
</evidence>
<evidence type="ECO:0000313" key="10">
    <source>
        <dbReference type="EMBL" id="GGK07404.1"/>
    </source>
</evidence>
<proteinExistence type="inferred from homology"/>
<protein>
    <recommendedName>
        <fullName evidence="9">Probable malate:quinone oxidoreductase</fullName>
        <ecNumber evidence="9">1.1.5.4</ecNumber>
    </recommendedName>
    <alternativeName>
        <fullName evidence="9">MQO</fullName>
    </alternativeName>
    <alternativeName>
        <fullName evidence="9">Malate dehydrogenase [quinone]</fullName>
    </alternativeName>
</protein>
<dbReference type="NCBIfam" id="TIGR01320">
    <property type="entry name" value="mal_quin_oxido"/>
    <property type="match status" value="1"/>
</dbReference>
<organism evidence="10 11">
    <name type="scientific">Pseudomonas matsuisoli</name>
    <dbReference type="NCBI Taxonomy" id="1515666"/>
    <lineage>
        <taxon>Bacteria</taxon>
        <taxon>Pseudomonadati</taxon>
        <taxon>Pseudomonadota</taxon>
        <taxon>Gammaproteobacteria</taxon>
        <taxon>Pseudomonadales</taxon>
        <taxon>Pseudomonadaceae</taxon>
        <taxon>Pseudomonas</taxon>
    </lineage>
</organism>
<accession>A0A917Q1Q8</accession>
<dbReference type="PANTHER" id="PTHR43104">
    <property type="entry name" value="L-2-HYDROXYGLUTARATE DEHYDROGENASE, MITOCHONDRIAL"/>
    <property type="match status" value="1"/>
</dbReference>
<dbReference type="Gene3D" id="3.50.50.60">
    <property type="entry name" value="FAD/NAD(P)-binding domain"/>
    <property type="match status" value="1"/>
</dbReference>
<dbReference type="Gene3D" id="3.30.9.10">
    <property type="entry name" value="D-Amino Acid Oxidase, subunit A, domain 2"/>
    <property type="match status" value="1"/>
</dbReference>
<sequence>MAIELVLQILEKRYMAQDNHEAVDVLLVGAGIMSATLAVLLKELDPSVRMEIVELRESNAAESSNPWNNAGTGHAGLCELNYTPQLSDGSIDIKKAVHINSQFEVSKQFWAYMVGREGFGDATNFIASVPHMSFVHGKDVDFLRKRQATLSQHHAFAQMEYTEDREVMKQWMPLMMKGRDNDATPLAATRCLNGTDVNFGALTNQLLGYLDSRSGANVRYNQRVVDLDREGDGWIVSIKDERTGASRNVHAKFVFLGAGGGALPLLQMSGIPEGKGFGGFPVSGQWLRCDNPEVVSQHQAKVYAQAPVGAPPMSVPHLDTRVVDGKKSLLFGPYAGFTTKFLKHGSIMDLPKSVRAANLKPMLSVARDNMDLTRYLIKEVMQSMDQRLEALRTFYPTLRKEDWRLEVAGQRVQIIKKDAKKGGVLQFGTELVSAGDGSIAALLGASPGASVTVSIMLDLIERCFGEKARSEGWASKLAEIFPAREKALQADGDLYHKVSTEASNVLGVTPALPQAEVSFA</sequence>
<evidence type="ECO:0000256" key="8">
    <source>
        <dbReference type="ARBA" id="ARBA00023002"/>
    </source>
</evidence>
<dbReference type="NCBIfam" id="NF009875">
    <property type="entry name" value="PRK13339.1"/>
    <property type="match status" value="1"/>
</dbReference>
<name>A0A917Q1Q8_9PSED</name>
<dbReference type="SUPFAM" id="SSF51905">
    <property type="entry name" value="FAD/NAD(P)-binding domain"/>
    <property type="match status" value="1"/>
</dbReference>
<comment type="cofactor">
    <cofactor evidence="2 9">
        <name>FAD</name>
        <dbReference type="ChEBI" id="CHEBI:57692"/>
    </cofactor>
</comment>
<dbReference type="NCBIfam" id="NF003606">
    <property type="entry name" value="PRK05257.2-1"/>
    <property type="match status" value="1"/>
</dbReference>
<dbReference type="EC" id="1.1.5.4" evidence="9"/>
<gene>
    <name evidence="9 10" type="primary">mqo</name>
    <name evidence="10" type="ORF">GCM10009304_37030</name>
</gene>
<dbReference type="GO" id="GO:0006099">
    <property type="term" value="P:tricarboxylic acid cycle"/>
    <property type="evidence" value="ECO:0007669"/>
    <property type="project" value="UniProtKB-UniRule"/>
</dbReference>
<evidence type="ECO:0000256" key="3">
    <source>
        <dbReference type="ARBA" id="ARBA00005012"/>
    </source>
</evidence>
<evidence type="ECO:0000256" key="1">
    <source>
        <dbReference type="ARBA" id="ARBA00001139"/>
    </source>
</evidence>
<keyword evidence="5 9" id="KW-0816">Tricarboxylic acid cycle</keyword>
<dbReference type="NCBIfam" id="NF003603">
    <property type="entry name" value="PRK05257.1-1"/>
    <property type="match status" value="1"/>
</dbReference>
<comment type="catalytic activity">
    <reaction evidence="1 9">
        <text>(S)-malate + a quinone = a quinol + oxaloacetate</text>
        <dbReference type="Rhea" id="RHEA:46012"/>
        <dbReference type="ChEBI" id="CHEBI:15589"/>
        <dbReference type="ChEBI" id="CHEBI:16452"/>
        <dbReference type="ChEBI" id="CHEBI:24646"/>
        <dbReference type="ChEBI" id="CHEBI:132124"/>
        <dbReference type="EC" id="1.1.5.4"/>
    </reaction>
</comment>
<reference evidence="10" key="2">
    <citation type="submission" date="2020-09" db="EMBL/GenBank/DDBJ databases">
        <authorList>
            <person name="Sun Q."/>
            <person name="Ohkuma M."/>
        </authorList>
    </citation>
    <scope>NUCLEOTIDE SEQUENCE</scope>
    <source>
        <strain evidence="10">JCM 30078</strain>
    </source>
</reference>
<comment type="pathway">
    <text evidence="3 9">Carbohydrate metabolism; tricarboxylic acid cycle; oxaloacetate from (S)-malate (quinone route): step 1/1.</text>
</comment>
<dbReference type="EMBL" id="BMPO01000010">
    <property type="protein sequence ID" value="GGK07404.1"/>
    <property type="molecule type" value="Genomic_DNA"/>
</dbReference>
<reference evidence="10" key="1">
    <citation type="journal article" date="2014" name="Int. J. Syst. Evol. Microbiol.">
        <title>Complete genome sequence of Corynebacterium casei LMG S-19264T (=DSM 44701T), isolated from a smear-ripened cheese.</title>
        <authorList>
            <consortium name="US DOE Joint Genome Institute (JGI-PGF)"/>
            <person name="Walter F."/>
            <person name="Albersmeier A."/>
            <person name="Kalinowski J."/>
            <person name="Ruckert C."/>
        </authorList>
    </citation>
    <scope>NUCLEOTIDE SEQUENCE</scope>
    <source>
        <strain evidence="10">JCM 30078</strain>
    </source>
</reference>
<dbReference type="AlphaFoldDB" id="A0A917Q1Q8"/>
<keyword evidence="11" id="KW-1185">Reference proteome</keyword>
<dbReference type="RefSeq" id="WP_268240493.1">
    <property type="nucleotide sequence ID" value="NZ_BMPO01000010.1"/>
</dbReference>
<evidence type="ECO:0000256" key="9">
    <source>
        <dbReference type="HAMAP-Rule" id="MF_00212"/>
    </source>
</evidence>
<keyword evidence="8 9" id="KW-0560">Oxidoreductase</keyword>
<evidence type="ECO:0000313" key="11">
    <source>
        <dbReference type="Proteomes" id="UP000635983"/>
    </source>
</evidence>
<dbReference type="InterPro" id="IPR006231">
    <property type="entry name" value="MQO"/>
</dbReference>
<keyword evidence="7 9" id="KW-0274">FAD</keyword>
<dbReference type="GO" id="GO:0047545">
    <property type="term" value="F:(S)-2-hydroxyglutarate dehydrogenase activity"/>
    <property type="evidence" value="ECO:0007669"/>
    <property type="project" value="TreeGrafter"/>
</dbReference>
<dbReference type="PANTHER" id="PTHR43104:SF2">
    <property type="entry name" value="L-2-HYDROXYGLUTARATE DEHYDROGENASE, MITOCHONDRIAL"/>
    <property type="match status" value="1"/>
</dbReference>
<dbReference type="Proteomes" id="UP000635983">
    <property type="component" value="Unassembled WGS sequence"/>
</dbReference>
<dbReference type="HAMAP" id="MF_00212">
    <property type="entry name" value="MQO"/>
    <property type="match status" value="1"/>
</dbReference>
<dbReference type="GO" id="GO:0008924">
    <property type="term" value="F:L-malate dehydrogenase (quinone) activity"/>
    <property type="evidence" value="ECO:0007669"/>
    <property type="project" value="UniProtKB-UniRule"/>
</dbReference>